<dbReference type="EMBL" id="BARW01022062">
    <property type="protein sequence ID" value="GAI95184.1"/>
    <property type="molecule type" value="Genomic_DNA"/>
</dbReference>
<evidence type="ECO:0000313" key="1">
    <source>
        <dbReference type="EMBL" id="GAI95184.1"/>
    </source>
</evidence>
<name>X1US69_9ZZZZ</name>
<feature type="non-terminal residue" evidence="1">
    <location>
        <position position="58"/>
    </location>
</feature>
<gene>
    <name evidence="1" type="ORF">S12H4_36937</name>
</gene>
<proteinExistence type="predicted"/>
<protein>
    <submittedName>
        <fullName evidence="1">Uncharacterized protein</fullName>
    </submittedName>
</protein>
<reference evidence="1" key="1">
    <citation type="journal article" date="2014" name="Front. Microbiol.">
        <title>High frequency of phylogenetically diverse reductive dehalogenase-homologous genes in deep subseafloor sedimentary metagenomes.</title>
        <authorList>
            <person name="Kawai M."/>
            <person name="Futagami T."/>
            <person name="Toyoda A."/>
            <person name="Takaki Y."/>
            <person name="Nishi S."/>
            <person name="Hori S."/>
            <person name="Arai W."/>
            <person name="Tsubouchi T."/>
            <person name="Morono Y."/>
            <person name="Uchiyama I."/>
            <person name="Ito T."/>
            <person name="Fujiyama A."/>
            <person name="Inagaki F."/>
            <person name="Takami H."/>
        </authorList>
    </citation>
    <scope>NUCLEOTIDE SEQUENCE</scope>
    <source>
        <strain evidence="1">Expedition CK06-06</strain>
    </source>
</reference>
<accession>X1US69</accession>
<organism evidence="1">
    <name type="scientific">marine sediment metagenome</name>
    <dbReference type="NCBI Taxonomy" id="412755"/>
    <lineage>
        <taxon>unclassified sequences</taxon>
        <taxon>metagenomes</taxon>
        <taxon>ecological metagenomes</taxon>
    </lineage>
</organism>
<comment type="caution">
    <text evidence="1">The sequence shown here is derived from an EMBL/GenBank/DDBJ whole genome shotgun (WGS) entry which is preliminary data.</text>
</comment>
<sequence length="58" mass="7052">MYFLSIIQLRVKNENQFEIINKVLDDILYLVENIFKKDDKQYISKMGRSKTWCGFVFK</sequence>
<dbReference type="AlphaFoldDB" id="X1US69"/>